<evidence type="ECO:0000313" key="1">
    <source>
        <dbReference type="EMBL" id="KLI02529.1"/>
    </source>
</evidence>
<sequence length="80" mass="9145">MALLVHFINRGHAISKDTMIVPQILINHVLTRNHFSIVRVKFVHKISRIGQMKIAAYKYVTQPFKPTVLAGGFKRLSMLC</sequence>
<dbReference type="EMBL" id="AFVQ02000094">
    <property type="protein sequence ID" value="KLI02529.1"/>
    <property type="molecule type" value="Genomic_DNA"/>
</dbReference>
<gene>
    <name evidence="1" type="ORF">SINU_07595</name>
</gene>
<dbReference type="AlphaFoldDB" id="A0A0U1QNZ3"/>
<dbReference type="Proteomes" id="UP000035553">
    <property type="component" value="Unassembled WGS sequence"/>
</dbReference>
<comment type="caution">
    <text evidence="1">The sequence shown here is derived from an EMBL/GenBank/DDBJ whole genome shotgun (WGS) entry which is preliminary data.</text>
</comment>
<organism evidence="1 2">
    <name type="scientific">Sporolactobacillus inulinus CASD</name>
    <dbReference type="NCBI Taxonomy" id="1069536"/>
    <lineage>
        <taxon>Bacteria</taxon>
        <taxon>Bacillati</taxon>
        <taxon>Bacillota</taxon>
        <taxon>Bacilli</taxon>
        <taxon>Bacillales</taxon>
        <taxon>Sporolactobacillaceae</taxon>
        <taxon>Sporolactobacillus</taxon>
    </lineage>
</organism>
<reference evidence="1 2" key="1">
    <citation type="journal article" date="2011" name="J. Bacteriol.">
        <title>Draft genome sequence of Sporolactobacillus inulinus strain CASD, an efficient D-lactic acid-producing bacterium with high-concentration lactate tolerance capability.</title>
        <authorList>
            <person name="Yu B."/>
            <person name="Su F."/>
            <person name="Wang L."/>
            <person name="Xu K."/>
            <person name="Zhao B."/>
            <person name="Xu P."/>
        </authorList>
    </citation>
    <scope>NUCLEOTIDE SEQUENCE [LARGE SCALE GENOMIC DNA]</scope>
    <source>
        <strain evidence="1 2">CASD</strain>
    </source>
</reference>
<keyword evidence="2" id="KW-1185">Reference proteome</keyword>
<proteinExistence type="predicted"/>
<accession>A0A0U1QNZ3</accession>
<protein>
    <submittedName>
        <fullName evidence="1">Uncharacterized protein</fullName>
    </submittedName>
</protein>
<name>A0A0U1QNZ3_9BACL</name>
<evidence type="ECO:0000313" key="2">
    <source>
        <dbReference type="Proteomes" id="UP000035553"/>
    </source>
</evidence>